<evidence type="ECO:0000256" key="1">
    <source>
        <dbReference type="ARBA" id="ARBA00001311"/>
    </source>
</evidence>
<dbReference type="AlphaFoldDB" id="A0A6A7BRL7"/>
<feature type="active site" description="Charge relay system" evidence="5">
    <location>
        <position position="132"/>
    </location>
</feature>
<feature type="binding site" evidence="6">
    <location>
        <begin position="228"/>
        <end position="231"/>
    </location>
    <ligand>
        <name>substrate</name>
    </ligand>
</feature>
<feature type="domain" description="Amidase" evidence="8">
    <location>
        <begin position="76"/>
        <end position="546"/>
    </location>
</feature>
<proteinExistence type="inferred from homology"/>
<accession>A0A6A7BRL7</accession>
<evidence type="ECO:0000313" key="9">
    <source>
        <dbReference type="EMBL" id="KAF2857881.1"/>
    </source>
</evidence>
<sequence length="568" mass="62161">MPEMWKEIAAQKQKQRDERIPKEWKLSSLPPQEKTNVLDIPHRSGILTSEELRITESYDASDLVTQLASGRLKSVEVTTAFCKRAAIAQQVSNCLTEIFFDDALARARELDEHWQRYKTPKGPLHGLPISLKDSFKVKGYDASTGIASLCFKPASSNSALVDLLLDAGAVLYCKTNVPQTLGALDSHNHVFGRTLNPINRRLTAGGSSGGEGALIAMRGSPLGVGTDVGGSIRIPSMNNGLVGVKPSHGRVPYAGQENVVLPGINKVGMDPTAGPIAHSVRDCEMFFRIVSEASPNVYDPEVIPQTWNQMAPLQTQRPLLIGIVKSDGLVEPLPPIRRLIDEVAQSLRNSGQPLQVIEVDMSFIGPRLLKGFNDLMSPSGTQNTHALLEKTGEPLSPWLKTRLPKVPAKTVEKVRQAQAQRADFQAEFNKIWHEAGGHWKTFDSKAGKGNRMLDVIICPVAPHPVPPIDRWGTMNYTGAFNVLDCPAGALPVRSMRREDLEGEVASSPAANPLEKANRSLWTERELYLGTPLSIQIVCPKLMDRKLFEAMGALEKTLKPLASEPVSKL</sequence>
<dbReference type="Gene3D" id="3.90.1300.10">
    <property type="entry name" value="Amidase signature (AS) domain"/>
    <property type="match status" value="1"/>
</dbReference>
<evidence type="ECO:0000256" key="6">
    <source>
        <dbReference type="PIRSR" id="PIRSR001221-2"/>
    </source>
</evidence>
<dbReference type="PIRSF" id="PIRSF001221">
    <property type="entry name" value="Amidase_fungi"/>
    <property type="match status" value="1"/>
</dbReference>
<comment type="catalytic activity">
    <reaction evidence="1">
        <text>a monocarboxylic acid amide + H2O = a monocarboxylate + NH4(+)</text>
        <dbReference type="Rhea" id="RHEA:12020"/>
        <dbReference type="ChEBI" id="CHEBI:15377"/>
        <dbReference type="ChEBI" id="CHEBI:28938"/>
        <dbReference type="ChEBI" id="CHEBI:35757"/>
        <dbReference type="ChEBI" id="CHEBI:83628"/>
        <dbReference type="EC" id="3.5.1.4"/>
    </reaction>
</comment>
<dbReference type="Proteomes" id="UP000799421">
    <property type="component" value="Unassembled WGS sequence"/>
</dbReference>
<dbReference type="SUPFAM" id="SSF75304">
    <property type="entry name" value="Amidase signature (AS) enzymes"/>
    <property type="match status" value="1"/>
</dbReference>
<dbReference type="Pfam" id="PF01425">
    <property type="entry name" value="Amidase"/>
    <property type="match status" value="1"/>
</dbReference>
<dbReference type="PROSITE" id="PS00571">
    <property type="entry name" value="AMIDASES"/>
    <property type="match status" value="1"/>
</dbReference>
<comment type="similarity">
    <text evidence="2">Belongs to the amidase family.</text>
</comment>
<protein>
    <recommendedName>
        <fullName evidence="3">amidase</fullName>
        <ecNumber evidence="3">3.5.1.4</ecNumber>
    </recommendedName>
</protein>
<keyword evidence="10" id="KW-1185">Reference proteome</keyword>
<feature type="binding site" evidence="6">
    <location>
        <position position="207"/>
    </location>
    <ligand>
        <name>substrate</name>
    </ligand>
</feature>
<feature type="active site" description="Acyl-ester intermediate" evidence="5">
    <location>
        <position position="231"/>
    </location>
</feature>
<keyword evidence="4" id="KW-0378">Hydrolase</keyword>
<evidence type="ECO:0000256" key="5">
    <source>
        <dbReference type="PIRSR" id="PIRSR001221-1"/>
    </source>
</evidence>
<dbReference type="InterPro" id="IPR036928">
    <property type="entry name" value="AS_sf"/>
</dbReference>
<gene>
    <name evidence="9" type="ORF">K470DRAFT_151604</name>
</gene>
<dbReference type="EMBL" id="MU006024">
    <property type="protein sequence ID" value="KAF2857881.1"/>
    <property type="molecule type" value="Genomic_DNA"/>
</dbReference>
<feature type="active site" description="Charge relay system" evidence="5">
    <location>
        <position position="207"/>
    </location>
</feature>
<evidence type="ECO:0000259" key="8">
    <source>
        <dbReference type="Pfam" id="PF01425"/>
    </source>
</evidence>
<dbReference type="InterPro" id="IPR023631">
    <property type="entry name" value="Amidase_dom"/>
</dbReference>
<dbReference type="GO" id="GO:0004040">
    <property type="term" value="F:amidase activity"/>
    <property type="evidence" value="ECO:0007669"/>
    <property type="project" value="UniProtKB-EC"/>
</dbReference>
<evidence type="ECO:0000256" key="4">
    <source>
        <dbReference type="ARBA" id="ARBA00022801"/>
    </source>
</evidence>
<feature type="binding site" evidence="6">
    <location>
        <position position="181"/>
    </location>
    <ligand>
        <name>substrate</name>
    </ligand>
</feature>
<evidence type="ECO:0000256" key="7">
    <source>
        <dbReference type="SAM" id="MobiDB-lite"/>
    </source>
</evidence>
<dbReference type="OrthoDB" id="6428749at2759"/>
<reference evidence="9" key="1">
    <citation type="journal article" date="2020" name="Stud. Mycol.">
        <title>101 Dothideomycetes genomes: a test case for predicting lifestyles and emergence of pathogens.</title>
        <authorList>
            <person name="Haridas S."/>
            <person name="Albert R."/>
            <person name="Binder M."/>
            <person name="Bloem J."/>
            <person name="Labutti K."/>
            <person name="Salamov A."/>
            <person name="Andreopoulos B."/>
            <person name="Baker S."/>
            <person name="Barry K."/>
            <person name="Bills G."/>
            <person name="Bluhm B."/>
            <person name="Cannon C."/>
            <person name="Castanera R."/>
            <person name="Culley D."/>
            <person name="Daum C."/>
            <person name="Ezra D."/>
            <person name="Gonzalez J."/>
            <person name="Henrissat B."/>
            <person name="Kuo A."/>
            <person name="Liang C."/>
            <person name="Lipzen A."/>
            <person name="Lutzoni F."/>
            <person name="Magnuson J."/>
            <person name="Mondo S."/>
            <person name="Nolan M."/>
            <person name="Ohm R."/>
            <person name="Pangilinan J."/>
            <person name="Park H.-J."/>
            <person name="Ramirez L."/>
            <person name="Alfaro M."/>
            <person name="Sun H."/>
            <person name="Tritt A."/>
            <person name="Yoshinaga Y."/>
            <person name="Zwiers L.-H."/>
            <person name="Turgeon B."/>
            <person name="Goodwin S."/>
            <person name="Spatafora J."/>
            <person name="Crous P."/>
            <person name="Grigoriev I."/>
        </authorList>
    </citation>
    <scope>NUCLEOTIDE SEQUENCE</scope>
    <source>
        <strain evidence="9">CBS 480.64</strain>
    </source>
</reference>
<evidence type="ECO:0000256" key="2">
    <source>
        <dbReference type="ARBA" id="ARBA00009199"/>
    </source>
</evidence>
<organism evidence="9 10">
    <name type="scientific">Piedraia hortae CBS 480.64</name>
    <dbReference type="NCBI Taxonomy" id="1314780"/>
    <lineage>
        <taxon>Eukaryota</taxon>
        <taxon>Fungi</taxon>
        <taxon>Dikarya</taxon>
        <taxon>Ascomycota</taxon>
        <taxon>Pezizomycotina</taxon>
        <taxon>Dothideomycetes</taxon>
        <taxon>Dothideomycetidae</taxon>
        <taxon>Capnodiales</taxon>
        <taxon>Piedraiaceae</taxon>
        <taxon>Piedraia</taxon>
    </lineage>
</organism>
<dbReference type="PANTHER" id="PTHR46072">
    <property type="entry name" value="AMIDASE-RELATED-RELATED"/>
    <property type="match status" value="1"/>
</dbReference>
<dbReference type="EC" id="3.5.1.4" evidence="3"/>
<evidence type="ECO:0000313" key="10">
    <source>
        <dbReference type="Proteomes" id="UP000799421"/>
    </source>
</evidence>
<name>A0A6A7BRL7_9PEZI</name>
<dbReference type="InterPro" id="IPR020556">
    <property type="entry name" value="Amidase_CS"/>
</dbReference>
<dbReference type="PANTHER" id="PTHR46072:SF6">
    <property type="entry name" value="AMIDASE, PUTATIVE (AFU_ORTHOLOGUE AFUA_1G14530)-RELATED"/>
    <property type="match status" value="1"/>
</dbReference>
<evidence type="ECO:0000256" key="3">
    <source>
        <dbReference type="ARBA" id="ARBA00012922"/>
    </source>
</evidence>
<feature type="region of interest" description="Disordered" evidence="7">
    <location>
        <begin position="1"/>
        <end position="22"/>
    </location>
</feature>